<dbReference type="GO" id="GO:0004815">
    <property type="term" value="F:aspartate-tRNA ligase activity"/>
    <property type="evidence" value="ECO:0007669"/>
    <property type="project" value="UniProtKB-EC"/>
</dbReference>
<dbReference type="EMBL" id="UOEV01000038">
    <property type="protein sequence ID" value="VAW32338.1"/>
    <property type="molecule type" value="Genomic_DNA"/>
</dbReference>
<dbReference type="Gene3D" id="3.30.930.10">
    <property type="entry name" value="Bira Bifunctional Protein, Domain 2"/>
    <property type="match status" value="1"/>
</dbReference>
<comment type="similarity">
    <text evidence="2">Belongs to the class-II aminoacyl-tRNA synthetase family. Type 2 subfamily.</text>
</comment>
<dbReference type="GO" id="GO:0050560">
    <property type="term" value="F:aspartate-tRNA(Asn) ligase activity"/>
    <property type="evidence" value="ECO:0007669"/>
    <property type="project" value="UniProtKB-EC"/>
</dbReference>
<protein>
    <submittedName>
        <fullName evidence="10">Aspartyl-tRNA synthetase @ Aspartyl-tRNA(Asn) synthetase</fullName>
        <ecNumber evidence="10">6.1.1.12</ecNumber>
        <ecNumber evidence="10">6.1.1.23</ecNumber>
    </submittedName>
</protein>
<dbReference type="SUPFAM" id="SSF55681">
    <property type="entry name" value="Class II aaRS and biotin synthetases"/>
    <property type="match status" value="1"/>
</dbReference>
<evidence type="ECO:0000313" key="10">
    <source>
        <dbReference type="EMBL" id="VAW32338.1"/>
    </source>
</evidence>
<dbReference type="GO" id="GO:0017101">
    <property type="term" value="C:aminoacyl-tRNA synthetase multienzyme complex"/>
    <property type="evidence" value="ECO:0007669"/>
    <property type="project" value="TreeGrafter"/>
</dbReference>
<evidence type="ECO:0000259" key="9">
    <source>
        <dbReference type="PROSITE" id="PS50862"/>
    </source>
</evidence>
<keyword evidence="8 10" id="KW-0030">Aminoacyl-tRNA synthetase</keyword>
<dbReference type="PROSITE" id="PS50862">
    <property type="entry name" value="AA_TRNA_LIGASE_II"/>
    <property type="match status" value="1"/>
</dbReference>
<dbReference type="SUPFAM" id="SSF50249">
    <property type="entry name" value="Nucleic acid-binding proteins"/>
    <property type="match status" value="1"/>
</dbReference>
<keyword evidence="3" id="KW-0963">Cytoplasm</keyword>
<dbReference type="AlphaFoldDB" id="A0A3B0UNE2"/>
<evidence type="ECO:0000256" key="3">
    <source>
        <dbReference type="ARBA" id="ARBA00022490"/>
    </source>
</evidence>
<proteinExistence type="inferred from homology"/>
<dbReference type="Gene3D" id="2.40.50.140">
    <property type="entry name" value="Nucleic acid-binding proteins"/>
    <property type="match status" value="1"/>
</dbReference>
<dbReference type="InterPro" id="IPR004364">
    <property type="entry name" value="Aa-tRNA-synt_II"/>
</dbReference>
<feature type="non-terminal residue" evidence="10">
    <location>
        <position position="240"/>
    </location>
</feature>
<dbReference type="EC" id="6.1.1.12" evidence="10"/>
<keyword evidence="4 10" id="KW-0436">Ligase</keyword>
<dbReference type="Pfam" id="PF01336">
    <property type="entry name" value="tRNA_anti-codon"/>
    <property type="match status" value="1"/>
</dbReference>
<evidence type="ECO:0000256" key="1">
    <source>
        <dbReference type="ARBA" id="ARBA00004496"/>
    </source>
</evidence>
<evidence type="ECO:0000256" key="4">
    <source>
        <dbReference type="ARBA" id="ARBA00022598"/>
    </source>
</evidence>
<dbReference type="Pfam" id="PF00152">
    <property type="entry name" value="tRNA-synt_2"/>
    <property type="match status" value="1"/>
</dbReference>
<dbReference type="InterPro" id="IPR004523">
    <property type="entry name" value="Asp-tRNA_synthase_2"/>
</dbReference>
<dbReference type="CDD" id="cd04317">
    <property type="entry name" value="EcAspRS_like_N"/>
    <property type="match status" value="1"/>
</dbReference>
<dbReference type="PRINTS" id="PR01042">
    <property type="entry name" value="TRNASYNTHASP"/>
</dbReference>
<dbReference type="GO" id="GO:0005829">
    <property type="term" value="C:cytosol"/>
    <property type="evidence" value="ECO:0007669"/>
    <property type="project" value="TreeGrafter"/>
</dbReference>
<comment type="subcellular location">
    <subcellularLocation>
        <location evidence="1">Cytoplasm</location>
    </subcellularLocation>
</comment>
<name>A0A3B0UNE2_9ZZZZ</name>
<dbReference type="InterPro" id="IPR045864">
    <property type="entry name" value="aa-tRNA-synth_II/BPL/LPL"/>
</dbReference>
<gene>
    <name evidence="10" type="ORF">MNBD_CPR01-281</name>
</gene>
<evidence type="ECO:0000256" key="2">
    <source>
        <dbReference type="ARBA" id="ARBA00005312"/>
    </source>
</evidence>
<evidence type="ECO:0000256" key="8">
    <source>
        <dbReference type="ARBA" id="ARBA00023146"/>
    </source>
</evidence>
<dbReference type="PANTHER" id="PTHR43450">
    <property type="entry name" value="ASPARTYL-TRNA SYNTHETASE"/>
    <property type="match status" value="1"/>
</dbReference>
<evidence type="ECO:0000256" key="7">
    <source>
        <dbReference type="ARBA" id="ARBA00022917"/>
    </source>
</evidence>
<reference evidence="10" key="1">
    <citation type="submission" date="2018-06" db="EMBL/GenBank/DDBJ databases">
        <authorList>
            <person name="Zhirakovskaya E."/>
        </authorList>
    </citation>
    <scope>NUCLEOTIDE SEQUENCE</scope>
</reference>
<dbReference type="InterPro" id="IPR012340">
    <property type="entry name" value="NA-bd_OB-fold"/>
</dbReference>
<accession>A0A3B0UNE2</accession>
<keyword evidence="5" id="KW-0547">Nucleotide-binding</keyword>
<dbReference type="EC" id="6.1.1.23" evidence="10"/>
<dbReference type="PANTHER" id="PTHR43450:SF1">
    <property type="entry name" value="ASPARTATE--TRNA LIGASE, CYTOPLASMIC"/>
    <property type="match status" value="1"/>
</dbReference>
<dbReference type="InterPro" id="IPR047089">
    <property type="entry name" value="Asp-tRNA-ligase_1_N"/>
</dbReference>
<dbReference type="GO" id="GO:0006422">
    <property type="term" value="P:aspartyl-tRNA aminoacylation"/>
    <property type="evidence" value="ECO:0007669"/>
    <property type="project" value="InterPro"/>
</dbReference>
<dbReference type="GO" id="GO:0005524">
    <property type="term" value="F:ATP binding"/>
    <property type="evidence" value="ECO:0007669"/>
    <property type="project" value="UniProtKB-KW"/>
</dbReference>
<evidence type="ECO:0000256" key="6">
    <source>
        <dbReference type="ARBA" id="ARBA00022840"/>
    </source>
</evidence>
<dbReference type="InterPro" id="IPR006195">
    <property type="entry name" value="aa-tRNA-synth_II"/>
</dbReference>
<sequence>MKRTFIKDLPEQIGETVSISGWVDVRRDHGKLVFLDIRDMSGKIQAVALPNHKDAVATAQTLRSEWVVSVEGVINERPEKMRTENENGNIEMEVLSINVLSQAHELPFDLDTELNLDTYLDNLPLTLRRERARATFKVQSEITKAYRSFLDEEGFTEFQSPKLTGDDAEGGANVFDVPYFNEKTAHLGTSPQFYKQIMVGVFERVYTIGNVFRAEKHSTTRHLNEYTSLDLEMGFITDHH</sequence>
<organism evidence="10">
    <name type="scientific">hydrothermal vent metagenome</name>
    <dbReference type="NCBI Taxonomy" id="652676"/>
    <lineage>
        <taxon>unclassified sequences</taxon>
        <taxon>metagenomes</taxon>
        <taxon>ecological metagenomes</taxon>
    </lineage>
</organism>
<feature type="domain" description="Aminoacyl-transfer RNA synthetases class-II family profile" evidence="9">
    <location>
        <begin position="136"/>
        <end position="240"/>
    </location>
</feature>
<dbReference type="InterPro" id="IPR004365">
    <property type="entry name" value="NA-bd_OB_tRNA"/>
</dbReference>
<evidence type="ECO:0000256" key="5">
    <source>
        <dbReference type="ARBA" id="ARBA00022741"/>
    </source>
</evidence>
<dbReference type="InterPro" id="IPR002312">
    <property type="entry name" value="Asp/Asn-tRNA-synth_IIb"/>
</dbReference>
<keyword evidence="6" id="KW-0067">ATP-binding</keyword>
<dbReference type="GO" id="GO:0003723">
    <property type="term" value="F:RNA binding"/>
    <property type="evidence" value="ECO:0007669"/>
    <property type="project" value="TreeGrafter"/>
</dbReference>
<keyword evidence="7" id="KW-0648">Protein biosynthesis</keyword>